<dbReference type="Gene3D" id="3.40.50.1820">
    <property type="entry name" value="alpha/beta hydrolase"/>
    <property type="match status" value="2"/>
</dbReference>
<dbReference type="PANTHER" id="PTHR11005">
    <property type="entry name" value="LYSOSOMAL ACID LIPASE-RELATED"/>
    <property type="match status" value="1"/>
</dbReference>
<evidence type="ECO:0000259" key="7">
    <source>
        <dbReference type="Pfam" id="PF04083"/>
    </source>
</evidence>
<dbReference type="GO" id="GO:0016042">
    <property type="term" value="P:lipid catabolic process"/>
    <property type="evidence" value="ECO:0007669"/>
    <property type="project" value="UniProtKB-KW"/>
</dbReference>
<accession>A0A8S9X3F5</accession>
<dbReference type="InterPro" id="IPR006693">
    <property type="entry name" value="AB_hydrolase_lipase"/>
</dbReference>
<reference evidence="8" key="1">
    <citation type="journal article" date="2021" name="Mol. Ecol. Resour.">
        <title>Apolygus lucorum genome provides insights into omnivorousness and mesophyll feeding.</title>
        <authorList>
            <person name="Liu Y."/>
            <person name="Liu H."/>
            <person name="Wang H."/>
            <person name="Huang T."/>
            <person name="Liu B."/>
            <person name="Yang B."/>
            <person name="Yin L."/>
            <person name="Li B."/>
            <person name="Zhang Y."/>
            <person name="Zhang S."/>
            <person name="Jiang F."/>
            <person name="Zhang X."/>
            <person name="Ren Y."/>
            <person name="Wang B."/>
            <person name="Wang S."/>
            <person name="Lu Y."/>
            <person name="Wu K."/>
            <person name="Fan W."/>
            <person name="Wang G."/>
        </authorList>
    </citation>
    <scope>NUCLEOTIDE SEQUENCE</scope>
    <source>
        <strain evidence="8">12Hb</strain>
    </source>
</reference>
<keyword evidence="9" id="KW-1185">Reference proteome</keyword>
<keyword evidence="6" id="KW-0325">Glycoprotein</keyword>
<organism evidence="8 9">
    <name type="scientific">Apolygus lucorum</name>
    <name type="common">Small green plant bug</name>
    <name type="synonym">Lygocoris lucorum</name>
    <dbReference type="NCBI Taxonomy" id="248454"/>
    <lineage>
        <taxon>Eukaryota</taxon>
        <taxon>Metazoa</taxon>
        <taxon>Ecdysozoa</taxon>
        <taxon>Arthropoda</taxon>
        <taxon>Hexapoda</taxon>
        <taxon>Insecta</taxon>
        <taxon>Pterygota</taxon>
        <taxon>Neoptera</taxon>
        <taxon>Paraneoptera</taxon>
        <taxon>Hemiptera</taxon>
        <taxon>Heteroptera</taxon>
        <taxon>Panheteroptera</taxon>
        <taxon>Cimicomorpha</taxon>
        <taxon>Miridae</taxon>
        <taxon>Mirini</taxon>
        <taxon>Apolygus</taxon>
    </lineage>
</organism>
<protein>
    <recommendedName>
        <fullName evidence="7">Partial AB-hydrolase lipase domain-containing protein</fullName>
    </recommendedName>
</protein>
<dbReference type="SUPFAM" id="SSF53474">
    <property type="entry name" value="alpha/beta-Hydrolases"/>
    <property type="match status" value="2"/>
</dbReference>
<dbReference type="AlphaFoldDB" id="A0A8S9X3F5"/>
<evidence type="ECO:0000313" key="8">
    <source>
        <dbReference type="EMBL" id="KAF6202135.1"/>
    </source>
</evidence>
<dbReference type="InterPro" id="IPR029058">
    <property type="entry name" value="AB_hydrolase_fold"/>
</dbReference>
<keyword evidence="4" id="KW-0442">Lipid degradation</keyword>
<dbReference type="EMBL" id="WIXP02000012">
    <property type="protein sequence ID" value="KAF6202135.1"/>
    <property type="molecule type" value="Genomic_DNA"/>
</dbReference>
<evidence type="ECO:0000256" key="5">
    <source>
        <dbReference type="ARBA" id="ARBA00023098"/>
    </source>
</evidence>
<feature type="domain" description="Partial AB-hydrolase lipase" evidence="7">
    <location>
        <begin position="582"/>
        <end position="637"/>
    </location>
</feature>
<gene>
    <name evidence="8" type="ORF">GE061_004533</name>
</gene>
<sequence length="965" mass="109464">MCEFGIYDKINFVSDPPNISSDGKLYVAVFYRKTSLVMCLTGSYWGESLNQIVVQTVDELTLDPEDMPRLTFELIPWADVEMIVVLGQISSPPEVPTTILTKLTPVRNEAPCYHPKRQRLTHHSNHLKSTDLRYRPYEEGRNDEGNLLGIFGVDLGAKRQMAINMSSSNFLFVLCLVCGAVAAGLCQSRGKTIFPRTFGLNSIRLLIEGNGYGYENYTVTTEDGYLLNLNRIVHPNRTGSDRGYPLLLVNGYFMQSEAWLVQQELDSNLGFVFADKGYDVWLGDQRGTQRSKGHINQTIDESKLWDFTYHETGVYDFPAFIDFILNKTNHEDLIFSCMSLGCTFHSVLGSKRPSYNQKIRAAIYFVPVFSNNRQPEELNSLVYLMLRTTPALTEILEKSGLIEWHPNLGNLKKELYHVCRLVGYNLYWLFAEIITGTGFHIPHENMCNVVALSLGGASSRVTKHIVQVFDNAGFSEFDYGREENLKKYGTALPPLYDLKKITTPIAFYYSDIDQFTSPKGLQKTIKLLGGPSYTCELPNFNHLDVAAGSTFRFVLPDVINLLDSLTGRSNDTEKFKSGKLLIEGNGYGYENYTVTTEDGYLLNLNRIVHPNRTGSDRGYPLLLVNGYFMQSEAWLVQQELDSNLGFVFADKGYDVWLGDQRGTERSKGHINQTIDESKLWDFTYHETGVYDFPAFIDFILNKTNHEDLIFSCMSLGCTFHSVLGSKRPSYNQKIRAAIYFVPVISNNRQPEELNSLVYLMLRTVPALTEISEKSGRIEWHPNLGNLKKEFYHVCRLLGYNLYWLFAKIMFGSGFHIPHEKMCNVIALSLGGASSRVTKHIVQVFDNAGFSEFDYGREENLKKYGTALPPLYDLKKITTPIAFYYSDIDQFTSPRGLQKTIKLLGGPSYTCELPNFNHLDVAAGSTFRFVLPDVINLLDSLTGRSNDTEKFKSGKCPSMEWIRHLN</sequence>
<evidence type="ECO:0000256" key="6">
    <source>
        <dbReference type="ARBA" id="ARBA00023180"/>
    </source>
</evidence>
<keyword evidence="2" id="KW-0732">Signal</keyword>
<name>A0A8S9X3F5_APOLU</name>
<comment type="similarity">
    <text evidence="1">Belongs to the AB hydrolase superfamily. Lipase family.</text>
</comment>
<keyword evidence="3" id="KW-0378">Hydrolase</keyword>
<proteinExistence type="inferred from homology"/>
<dbReference type="GO" id="GO:0016787">
    <property type="term" value="F:hydrolase activity"/>
    <property type="evidence" value="ECO:0007669"/>
    <property type="project" value="UniProtKB-KW"/>
</dbReference>
<evidence type="ECO:0000313" key="9">
    <source>
        <dbReference type="Proteomes" id="UP000466442"/>
    </source>
</evidence>
<dbReference type="Proteomes" id="UP000466442">
    <property type="component" value="Linkage Group LG12"/>
</dbReference>
<evidence type="ECO:0000256" key="2">
    <source>
        <dbReference type="ARBA" id="ARBA00022729"/>
    </source>
</evidence>
<dbReference type="Pfam" id="PF04083">
    <property type="entry name" value="Abhydro_lipase"/>
    <property type="match status" value="2"/>
</dbReference>
<comment type="caution">
    <text evidence="8">The sequence shown here is derived from an EMBL/GenBank/DDBJ whole genome shotgun (WGS) entry which is preliminary data.</text>
</comment>
<keyword evidence="5" id="KW-0443">Lipid metabolism</keyword>
<dbReference type="OrthoDB" id="9974421at2759"/>
<evidence type="ECO:0000256" key="4">
    <source>
        <dbReference type="ARBA" id="ARBA00022963"/>
    </source>
</evidence>
<evidence type="ECO:0000256" key="1">
    <source>
        <dbReference type="ARBA" id="ARBA00010701"/>
    </source>
</evidence>
<dbReference type="FunFam" id="3.40.50.1820:FF:000057">
    <property type="entry name" value="Lipase"/>
    <property type="match status" value="2"/>
</dbReference>
<evidence type="ECO:0000256" key="3">
    <source>
        <dbReference type="ARBA" id="ARBA00022801"/>
    </source>
</evidence>
<feature type="domain" description="Partial AB-hydrolase lipase" evidence="7">
    <location>
        <begin position="206"/>
        <end position="262"/>
    </location>
</feature>